<dbReference type="GO" id="GO:0030247">
    <property type="term" value="F:polysaccharide binding"/>
    <property type="evidence" value="ECO:0007669"/>
    <property type="project" value="InterPro"/>
</dbReference>
<sequence>SADSPERQALPGCNYTCGNVKKIPYPFGIGNSTTQGHAPCYLDSKFALTCSEDYKLVRADHFPVMFNITDFSISSKENMFMTVGCDSYGYLDSTYDGCCQVDIPPRMRNITVKASSFNTSLELPSINCTYSFVVKKD</sequence>
<evidence type="ECO:0000256" key="1">
    <source>
        <dbReference type="ARBA" id="ARBA00004167"/>
    </source>
</evidence>
<comment type="caution">
    <text evidence="4">The sequence shown here is derived from an EMBL/GenBank/DDBJ whole genome shotgun (WGS) entry which is preliminary data.</text>
</comment>
<dbReference type="GO" id="GO:0016301">
    <property type="term" value="F:kinase activity"/>
    <property type="evidence" value="ECO:0007669"/>
    <property type="project" value="UniProtKB-KW"/>
</dbReference>
<evidence type="ECO:0000256" key="2">
    <source>
        <dbReference type="ARBA" id="ARBA00022729"/>
    </source>
</evidence>
<dbReference type="Proteomes" id="UP000265520">
    <property type="component" value="Unassembled WGS sequence"/>
</dbReference>
<reference evidence="4 5" key="1">
    <citation type="journal article" date="2018" name="Front. Plant Sci.">
        <title>Red Clover (Trifolium pratense) and Zigzag Clover (T. medium) - A Picture of Genomic Similarities and Differences.</title>
        <authorList>
            <person name="Dluhosova J."/>
            <person name="Istvanek J."/>
            <person name="Nedelnik J."/>
            <person name="Repkova J."/>
        </authorList>
    </citation>
    <scope>NUCLEOTIDE SEQUENCE [LARGE SCALE GENOMIC DNA]</scope>
    <source>
        <strain evidence="5">cv. 10/8</strain>
        <tissue evidence="4">Leaf</tissue>
    </source>
</reference>
<dbReference type="AlphaFoldDB" id="A0A392Q9S1"/>
<evidence type="ECO:0000313" key="5">
    <source>
        <dbReference type="Proteomes" id="UP000265520"/>
    </source>
</evidence>
<keyword evidence="4" id="KW-0418">Kinase</keyword>
<feature type="non-terminal residue" evidence="4">
    <location>
        <position position="1"/>
    </location>
</feature>
<accession>A0A392Q9S1</accession>
<dbReference type="EMBL" id="LXQA010123471">
    <property type="protein sequence ID" value="MCI21143.1"/>
    <property type="molecule type" value="Genomic_DNA"/>
</dbReference>
<evidence type="ECO:0000259" key="3">
    <source>
        <dbReference type="Pfam" id="PF13947"/>
    </source>
</evidence>
<keyword evidence="2" id="KW-0732">Signal</keyword>
<feature type="non-terminal residue" evidence="4">
    <location>
        <position position="137"/>
    </location>
</feature>
<feature type="domain" description="Wall-associated receptor kinase galacturonan-binding" evidence="3">
    <location>
        <begin position="13"/>
        <end position="76"/>
    </location>
</feature>
<dbReference type="GO" id="GO:0016020">
    <property type="term" value="C:membrane"/>
    <property type="evidence" value="ECO:0007669"/>
    <property type="project" value="UniProtKB-SubCell"/>
</dbReference>
<dbReference type="PANTHER" id="PTHR33491">
    <property type="entry name" value="OSJNBA0016N04.9 PROTEIN"/>
    <property type="match status" value="1"/>
</dbReference>
<keyword evidence="5" id="KW-1185">Reference proteome</keyword>
<name>A0A392Q9S1_9FABA</name>
<organism evidence="4 5">
    <name type="scientific">Trifolium medium</name>
    <dbReference type="NCBI Taxonomy" id="97028"/>
    <lineage>
        <taxon>Eukaryota</taxon>
        <taxon>Viridiplantae</taxon>
        <taxon>Streptophyta</taxon>
        <taxon>Embryophyta</taxon>
        <taxon>Tracheophyta</taxon>
        <taxon>Spermatophyta</taxon>
        <taxon>Magnoliopsida</taxon>
        <taxon>eudicotyledons</taxon>
        <taxon>Gunneridae</taxon>
        <taxon>Pentapetalae</taxon>
        <taxon>rosids</taxon>
        <taxon>fabids</taxon>
        <taxon>Fabales</taxon>
        <taxon>Fabaceae</taxon>
        <taxon>Papilionoideae</taxon>
        <taxon>50 kb inversion clade</taxon>
        <taxon>NPAAA clade</taxon>
        <taxon>Hologalegina</taxon>
        <taxon>IRL clade</taxon>
        <taxon>Trifolieae</taxon>
        <taxon>Trifolium</taxon>
    </lineage>
</organism>
<keyword evidence="4" id="KW-0808">Transferase</keyword>
<dbReference type="InterPro" id="IPR025287">
    <property type="entry name" value="WAK_GUB"/>
</dbReference>
<comment type="subcellular location">
    <subcellularLocation>
        <location evidence="1">Membrane</location>
        <topology evidence="1">Single-pass membrane protein</topology>
    </subcellularLocation>
</comment>
<keyword evidence="4" id="KW-0675">Receptor</keyword>
<evidence type="ECO:0000313" key="4">
    <source>
        <dbReference type="EMBL" id="MCI21143.1"/>
    </source>
</evidence>
<dbReference type="Pfam" id="PF13947">
    <property type="entry name" value="GUB_WAK_bind"/>
    <property type="match status" value="1"/>
</dbReference>
<proteinExistence type="predicted"/>
<protein>
    <submittedName>
        <fullName evidence="4">Wall-associated receptor kinase 2-like</fullName>
    </submittedName>
</protein>